<sequence>MEALRERLPEGVRRRLAVYLPDELAKRLEGEGEGEEFSVWEFYERLSQKASLSLEHSTRYARHVGNVLSVAVPEEDLATLRKELDPKYWELSERVLPDPQYYGTHDQRPDSLEPSDAPIPNGTRRVEIVRNSCTVQEL</sequence>
<organism evidence="2">
    <name type="scientific">uncultured Rubrobacteraceae bacterium</name>
    <dbReference type="NCBI Taxonomy" id="349277"/>
    <lineage>
        <taxon>Bacteria</taxon>
        <taxon>Bacillati</taxon>
        <taxon>Actinomycetota</taxon>
        <taxon>Rubrobacteria</taxon>
        <taxon>Rubrobacterales</taxon>
        <taxon>Rubrobacteraceae</taxon>
        <taxon>environmental samples</taxon>
    </lineage>
</organism>
<proteinExistence type="predicted"/>
<dbReference type="InterPro" id="IPR038282">
    <property type="entry name" value="DUF2267_sf"/>
</dbReference>
<dbReference type="Pfam" id="PF10025">
    <property type="entry name" value="DUF2267"/>
    <property type="match status" value="1"/>
</dbReference>
<feature type="region of interest" description="Disordered" evidence="1">
    <location>
        <begin position="99"/>
        <end position="123"/>
    </location>
</feature>
<dbReference type="Gene3D" id="1.10.490.110">
    <property type="entry name" value="Uncharacterized conserved protein DUF2267"/>
    <property type="match status" value="1"/>
</dbReference>
<evidence type="ECO:0000313" key="2">
    <source>
        <dbReference type="EMBL" id="CAA9438362.1"/>
    </source>
</evidence>
<protein>
    <submittedName>
        <fullName evidence="2">Uncharacterized protein</fullName>
    </submittedName>
</protein>
<reference evidence="2" key="1">
    <citation type="submission" date="2020-02" db="EMBL/GenBank/DDBJ databases">
        <authorList>
            <person name="Meier V. D."/>
        </authorList>
    </citation>
    <scope>NUCLEOTIDE SEQUENCE</scope>
    <source>
        <strain evidence="2">AVDCRST_MAG37</strain>
    </source>
</reference>
<dbReference type="EMBL" id="CADCVD010000045">
    <property type="protein sequence ID" value="CAA9438362.1"/>
    <property type="molecule type" value="Genomic_DNA"/>
</dbReference>
<dbReference type="InterPro" id="IPR018727">
    <property type="entry name" value="DUF2267"/>
</dbReference>
<gene>
    <name evidence="2" type="ORF">AVDCRST_MAG37-1133</name>
</gene>
<name>A0A6J4Q9M9_9ACTN</name>
<accession>A0A6J4Q9M9</accession>
<evidence type="ECO:0000256" key="1">
    <source>
        <dbReference type="SAM" id="MobiDB-lite"/>
    </source>
</evidence>
<dbReference type="AlphaFoldDB" id="A0A6J4Q9M9"/>